<gene>
    <name evidence="2" type="ORF">ABVK25_005433</name>
</gene>
<reference evidence="2 3" key="1">
    <citation type="submission" date="2024-09" db="EMBL/GenBank/DDBJ databases">
        <title>Rethinking Asexuality: The Enigmatic Case of Functional Sexual Genes in Lepraria (Stereocaulaceae).</title>
        <authorList>
            <person name="Doellman M."/>
            <person name="Sun Y."/>
            <person name="Barcenas-Pena A."/>
            <person name="Lumbsch H.T."/>
            <person name="Grewe F."/>
        </authorList>
    </citation>
    <scope>NUCLEOTIDE SEQUENCE [LARGE SCALE GENOMIC DNA]</scope>
    <source>
        <strain evidence="2 3">Grewe 0041</strain>
    </source>
</reference>
<name>A0ABR4B8W5_9LECA</name>
<protein>
    <recommendedName>
        <fullName evidence="4">Translation machinery-associated protein 7</fullName>
    </recommendedName>
</protein>
<feature type="compositionally biased region" description="Basic and acidic residues" evidence="1">
    <location>
        <begin position="57"/>
        <end position="87"/>
    </location>
</feature>
<evidence type="ECO:0008006" key="4">
    <source>
        <dbReference type="Google" id="ProtNLM"/>
    </source>
</evidence>
<evidence type="ECO:0000313" key="2">
    <source>
        <dbReference type="EMBL" id="KAL2054292.1"/>
    </source>
</evidence>
<dbReference type="InterPro" id="IPR015157">
    <property type="entry name" value="TMA7"/>
</dbReference>
<dbReference type="Proteomes" id="UP001590951">
    <property type="component" value="Unassembled WGS sequence"/>
</dbReference>
<dbReference type="PANTHER" id="PTHR28632">
    <property type="entry name" value="TRANSLATION MACHINERY-ASSOCIATED PROTEIN 7"/>
    <property type="match status" value="1"/>
</dbReference>
<comment type="caution">
    <text evidence="2">The sequence shown here is derived from an EMBL/GenBank/DDBJ whole genome shotgun (WGS) entry which is preliminary data.</text>
</comment>
<dbReference type="EMBL" id="JBHFEH010000016">
    <property type="protein sequence ID" value="KAL2054292.1"/>
    <property type="molecule type" value="Genomic_DNA"/>
</dbReference>
<keyword evidence="3" id="KW-1185">Reference proteome</keyword>
<evidence type="ECO:0000256" key="1">
    <source>
        <dbReference type="SAM" id="MobiDB-lite"/>
    </source>
</evidence>
<feature type="region of interest" description="Disordered" evidence="1">
    <location>
        <begin position="22"/>
        <end position="105"/>
    </location>
</feature>
<accession>A0ABR4B8W5</accession>
<proteinExistence type="predicted"/>
<evidence type="ECO:0000313" key="3">
    <source>
        <dbReference type="Proteomes" id="UP001590951"/>
    </source>
</evidence>
<sequence length="105" mass="11608">MFNASNFLPILTSLTSAELLPQNHIPSPTKPYEHFIKMGGNSREGGKAKPLKAPRKEKKEMDEDEIAFREKQRADAKANKEMAEKAKGKGPMNAGQQGIKKSGKK</sequence>
<organism evidence="2 3">
    <name type="scientific">Lepraria finkii</name>
    <dbReference type="NCBI Taxonomy" id="1340010"/>
    <lineage>
        <taxon>Eukaryota</taxon>
        <taxon>Fungi</taxon>
        <taxon>Dikarya</taxon>
        <taxon>Ascomycota</taxon>
        <taxon>Pezizomycotina</taxon>
        <taxon>Lecanoromycetes</taxon>
        <taxon>OSLEUM clade</taxon>
        <taxon>Lecanoromycetidae</taxon>
        <taxon>Lecanorales</taxon>
        <taxon>Lecanorineae</taxon>
        <taxon>Stereocaulaceae</taxon>
        <taxon>Lepraria</taxon>
    </lineage>
</organism>
<dbReference type="Pfam" id="PF09072">
    <property type="entry name" value="TMA7"/>
    <property type="match status" value="1"/>
</dbReference>